<dbReference type="InterPro" id="IPR003593">
    <property type="entry name" value="AAA+_ATPase"/>
</dbReference>
<dbReference type="GO" id="GO:0016887">
    <property type="term" value="F:ATP hydrolysis activity"/>
    <property type="evidence" value="ECO:0007669"/>
    <property type="project" value="InterPro"/>
</dbReference>
<dbReference type="Gene3D" id="3.40.50.300">
    <property type="entry name" value="P-loop containing nucleotide triphosphate hydrolases"/>
    <property type="match status" value="1"/>
</dbReference>
<comment type="similarity">
    <text evidence="1">Belongs to the ABC transporter superfamily.</text>
</comment>
<evidence type="ECO:0000256" key="2">
    <source>
        <dbReference type="ARBA" id="ARBA00022448"/>
    </source>
</evidence>
<dbReference type="InterPro" id="IPR027417">
    <property type="entry name" value="P-loop_NTPase"/>
</dbReference>
<dbReference type="STRING" id="655015.B1812_06665"/>
<dbReference type="PANTHER" id="PTHR43166:SF6">
    <property type="entry name" value="PHOSPHONATES IMPORT ATP-BINDING PROTEIN PHNC"/>
    <property type="match status" value="1"/>
</dbReference>
<dbReference type="PROSITE" id="PS50893">
    <property type="entry name" value="ABC_TRANSPORTER_2"/>
    <property type="match status" value="1"/>
</dbReference>
<keyword evidence="5 9" id="KW-0067">ATP-binding</keyword>
<dbReference type="OrthoDB" id="9802264at2"/>
<reference evidence="9 10" key="1">
    <citation type="submission" date="2017-02" db="EMBL/GenBank/DDBJ databases">
        <authorList>
            <person name="Peterson S.W."/>
        </authorList>
    </citation>
    <scope>NUCLEOTIDE SEQUENCE [LARGE SCALE GENOMIC DNA]</scope>
    <source>
        <strain evidence="9 10">S285</strain>
    </source>
</reference>
<evidence type="ECO:0000259" key="8">
    <source>
        <dbReference type="PROSITE" id="PS50893"/>
    </source>
</evidence>
<dbReference type="PANTHER" id="PTHR43166">
    <property type="entry name" value="AMINO ACID IMPORT ATP-BINDING PROTEIN"/>
    <property type="match status" value="1"/>
</dbReference>
<gene>
    <name evidence="9" type="ORF">B1812_06665</name>
</gene>
<keyword evidence="6" id="KW-1278">Translocase</keyword>
<dbReference type="KEGG" id="mbry:B1812_06665"/>
<accession>A0A1W6N0V5</accession>
<evidence type="ECO:0000256" key="5">
    <source>
        <dbReference type="ARBA" id="ARBA00022840"/>
    </source>
</evidence>
<dbReference type="InterPro" id="IPR050086">
    <property type="entry name" value="MetN_ABC_transporter-like"/>
</dbReference>
<evidence type="ECO:0000256" key="4">
    <source>
        <dbReference type="ARBA" id="ARBA00022741"/>
    </source>
</evidence>
<dbReference type="InterPro" id="IPR003439">
    <property type="entry name" value="ABC_transporter-like_ATP-bd"/>
</dbReference>
<dbReference type="GO" id="GO:0005524">
    <property type="term" value="F:ATP binding"/>
    <property type="evidence" value="ECO:0007669"/>
    <property type="project" value="UniProtKB-KW"/>
</dbReference>
<evidence type="ECO:0000256" key="6">
    <source>
        <dbReference type="ARBA" id="ARBA00022967"/>
    </source>
</evidence>
<sequence length="259" mass="27917">MLVSPRSHVLDFALTVEDVDVERSGRRILDSVSTGFERGRVTAIVGPSGAGKTTLINVINGLVVPRRGGVRTPEIGALVEATQWARLRRATSTIFQDNSLIGRLSALDNVLLGLAETRHPLSLAPWSSSARERAARSLRDVRLLDRAFERVEKLSGGERQRVGVARALVKNPRVLLGDEPFSSLDPLLARQLGENLRSLATRDGVTVLLVLHQTSLARALADRIVGVNAGHIVFDGPVELFDEETEAAIFAGAARGALT</sequence>
<keyword evidence="4" id="KW-0547">Nucleotide-binding</keyword>
<evidence type="ECO:0000256" key="3">
    <source>
        <dbReference type="ARBA" id="ARBA00022475"/>
    </source>
</evidence>
<protein>
    <submittedName>
        <fullName evidence="9">Phosphonate ABC transporter ATP-binding protein</fullName>
    </submittedName>
</protein>
<keyword evidence="3" id="KW-1003">Cell membrane</keyword>
<dbReference type="SMART" id="SM00382">
    <property type="entry name" value="AAA"/>
    <property type="match status" value="1"/>
</dbReference>
<dbReference type="Pfam" id="PF00005">
    <property type="entry name" value="ABC_tran"/>
    <property type="match status" value="1"/>
</dbReference>
<keyword evidence="10" id="KW-1185">Reference proteome</keyword>
<evidence type="ECO:0000313" key="10">
    <source>
        <dbReference type="Proteomes" id="UP000193978"/>
    </source>
</evidence>
<feature type="domain" description="ABC transporter" evidence="8">
    <location>
        <begin position="14"/>
        <end position="254"/>
    </location>
</feature>
<keyword evidence="2" id="KW-0813">Transport</keyword>
<dbReference type="InterPro" id="IPR017871">
    <property type="entry name" value="ABC_transporter-like_CS"/>
</dbReference>
<dbReference type="PROSITE" id="PS00211">
    <property type="entry name" value="ABC_TRANSPORTER_1"/>
    <property type="match status" value="1"/>
</dbReference>
<name>A0A1W6N0V5_9HYPH</name>
<dbReference type="Proteomes" id="UP000193978">
    <property type="component" value="Chromosome"/>
</dbReference>
<evidence type="ECO:0000256" key="7">
    <source>
        <dbReference type="ARBA" id="ARBA00023136"/>
    </source>
</evidence>
<evidence type="ECO:0000256" key="1">
    <source>
        <dbReference type="ARBA" id="ARBA00005417"/>
    </source>
</evidence>
<organism evidence="9 10">
    <name type="scientific">Methylocystis bryophila</name>
    <dbReference type="NCBI Taxonomy" id="655015"/>
    <lineage>
        <taxon>Bacteria</taxon>
        <taxon>Pseudomonadati</taxon>
        <taxon>Pseudomonadota</taxon>
        <taxon>Alphaproteobacteria</taxon>
        <taxon>Hyphomicrobiales</taxon>
        <taxon>Methylocystaceae</taxon>
        <taxon>Methylocystis</taxon>
    </lineage>
</organism>
<dbReference type="EMBL" id="CP019948">
    <property type="protein sequence ID" value="ARN83447.1"/>
    <property type="molecule type" value="Genomic_DNA"/>
</dbReference>
<dbReference type="SUPFAM" id="SSF52540">
    <property type="entry name" value="P-loop containing nucleoside triphosphate hydrolases"/>
    <property type="match status" value="1"/>
</dbReference>
<proteinExistence type="inferred from homology"/>
<keyword evidence="7" id="KW-0472">Membrane</keyword>
<dbReference type="AlphaFoldDB" id="A0A1W6N0V5"/>
<evidence type="ECO:0000313" key="9">
    <source>
        <dbReference type="EMBL" id="ARN83447.1"/>
    </source>
</evidence>